<sequence length="825" mass="92087">MTDVTAAADGIKGLNGATRATLVRSNSSRRSPEAARPHSRSRKRNRSSGTAANHKSNQGWKPMFHLSLALAVTAVVVVWSITPLSWAYVLWTAVTQIPALRKGQPAPPTAPVAFKVLHYTTLAYTSIECLFSLYYRYLAFKCQELRPPLRHSRKHLRQLFLRALENGTSMEEEEEAYELAHHTLHRAEDAHDDDDDEAAARDEEEAARGSDDGEIRFPPIARRRPARVRSGDGGLTPELTTADLPTVDYMSARQIGATPLPVEREAADLRKEFDAASVSRMSMRSLDSAMPASPQSTSRRSLRLPIKSVLAAKDTAAHAAITGATDVAHPHSRFLPRLTPDDPRAHDFREYVRHWFGGCEFSEIKRDNMAEWLAWSMYGQPLHELERERKEWDRAGRPALYCADGVTLDTDSALDHNGHEGDDLDDAALERRRHRETFDGDKYGFIKFALTLCEARAASRFEPGRNPRVKALRLTLDPVRVVSRPLLVYGFVALLQNTIIMRAKSRGFREHDDGDATRYLLRMPEGWEPRPDLAEDERPLIFLHGLGMGMAQYATLVGVLGKSRSLRRRPILILLQPHISMSFFMRGFLDPPDQKRCTAGLARALHSHGMDERAGGCTVLSHSNGTIVHGWLLKDCPALVARSCLVDPVSFMLFEPWVCSRALYNKPKAPIEHLMRYFVMRELGIAHMLSRTFEWTSNLLFPCEIPNRTSAHQTAIFLAANDSIIHAERVRVYLRRNGMREVKEPQKVGEEAGGGGLKVFQGLRHGESMIGEGAAFEEILRWVTWDGRDASAYESGASSSSSAGSGDEAVETKETLSPVAIVKAA</sequence>
<dbReference type="AlphaFoldDB" id="A0A2S5BHA9"/>
<dbReference type="SUPFAM" id="SSF53474">
    <property type="entry name" value="alpha/beta-Hydrolases"/>
    <property type="match status" value="1"/>
</dbReference>
<accession>A0A2S5BHA9</accession>
<keyword evidence="2" id="KW-0472">Membrane</keyword>
<reference evidence="3 4" key="1">
    <citation type="journal article" date="2018" name="Front. Microbiol.">
        <title>Prospects for Fungal Bioremediation of Acidic Radioactive Waste Sites: Characterization and Genome Sequence of Rhodotorula taiwanensis MD1149.</title>
        <authorList>
            <person name="Tkavc R."/>
            <person name="Matrosova V.Y."/>
            <person name="Grichenko O.E."/>
            <person name="Gostincar C."/>
            <person name="Volpe R.P."/>
            <person name="Klimenkova P."/>
            <person name="Gaidamakova E.K."/>
            <person name="Zhou C.E."/>
            <person name="Stewart B.J."/>
            <person name="Lyman M.G."/>
            <person name="Malfatti S.A."/>
            <person name="Rubinfeld B."/>
            <person name="Courtot M."/>
            <person name="Singh J."/>
            <person name="Dalgard C.L."/>
            <person name="Hamilton T."/>
            <person name="Frey K.G."/>
            <person name="Gunde-Cimerman N."/>
            <person name="Dugan L."/>
            <person name="Daly M.J."/>
        </authorList>
    </citation>
    <scope>NUCLEOTIDE SEQUENCE [LARGE SCALE GENOMIC DNA]</scope>
    <source>
        <strain evidence="3 4">MD1149</strain>
    </source>
</reference>
<keyword evidence="4" id="KW-1185">Reference proteome</keyword>
<feature type="region of interest" description="Disordered" evidence="1">
    <location>
        <begin position="792"/>
        <end position="817"/>
    </location>
</feature>
<proteinExistence type="predicted"/>
<feature type="compositionally biased region" description="Basic and acidic residues" evidence="1">
    <location>
        <begin position="198"/>
        <end position="215"/>
    </location>
</feature>
<dbReference type="InterPro" id="IPR029058">
    <property type="entry name" value="AB_hydrolase_fold"/>
</dbReference>
<feature type="compositionally biased region" description="Low complexity" evidence="1">
    <location>
        <begin position="792"/>
        <end position="807"/>
    </location>
</feature>
<dbReference type="PANTHER" id="PTHR37471">
    <property type="entry name" value="UNNAMED PRODUCT"/>
    <property type="match status" value="1"/>
</dbReference>
<evidence type="ECO:0000313" key="3">
    <source>
        <dbReference type="EMBL" id="POY76145.1"/>
    </source>
</evidence>
<protein>
    <recommendedName>
        <fullName evidence="5">AB hydrolase-1 domain-containing protein</fullName>
    </recommendedName>
</protein>
<feature type="compositionally biased region" description="Polar residues" evidence="1">
    <location>
        <begin position="47"/>
        <end position="56"/>
    </location>
</feature>
<keyword evidence="2" id="KW-0812">Transmembrane</keyword>
<name>A0A2S5BHA9_9BASI</name>
<feature type="transmembrane region" description="Helical" evidence="2">
    <location>
        <begin position="64"/>
        <end position="91"/>
    </location>
</feature>
<dbReference type="PANTHER" id="PTHR37471:SF1">
    <property type="entry name" value="AB HYDROLASE-1 DOMAIN-CONTAINING PROTEIN"/>
    <property type="match status" value="1"/>
</dbReference>
<feature type="region of interest" description="Disordered" evidence="1">
    <location>
        <begin position="187"/>
        <end position="242"/>
    </location>
</feature>
<dbReference type="Gene3D" id="3.40.50.1820">
    <property type="entry name" value="alpha/beta hydrolase"/>
    <property type="match status" value="1"/>
</dbReference>
<dbReference type="STRING" id="741276.A0A2S5BHA9"/>
<keyword evidence="2" id="KW-1133">Transmembrane helix</keyword>
<dbReference type="EMBL" id="PJQD01000008">
    <property type="protein sequence ID" value="POY76145.1"/>
    <property type="molecule type" value="Genomic_DNA"/>
</dbReference>
<gene>
    <name evidence="3" type="ORF">BMF94_0868</name>
</gene>
<feature type="compositionally biased region" description="Basic residues" evidence="1">
    <location>
        <begin position="37"/>
        <end position="46"/>
    </location>
</feature>
<dbReference type="Proteomes" id="UP000237144">
    <property type="component" value="Unassembled WGS sequence"/>
</dbReference>
<feature type="region of interest" description="Disordered" evidence="1">
    <location>
        <begin position="18"/>
        <end position="56"/>
    </location>
</feature>
<evidence type="ECO:0000256" key="2">
    <source>
        <dbReference type="SAM" id="Phobius"/>
    </source>
</evidence>
<organism evidence="3 4">
    <name type="scientific">Rhodotorula taiwanensis</name>
    <dbReference type="NCBI Taxonomy" id="741276"/>
    <lineage>
        <taxon>Eukaryota</taxon>
        <taxon>Fungi</taxon>
        <taxon>Dikarya</taxon>
        <taxon>Basidiomycota</taxon>
        <taxon>Pucciniomycotina</taxon>
        <taxon>Microbotryomycetes</taxon>
        <taxon>Sporidiobolales</taxon>
        <taxon>Sporidiobolaceae</taxon>
        <taxon>Rhodotorula</taxon>
    </lineage>
</organism>
<comment type="caution">
    <text evidence="3">The sequence shown here is derived from an EMBL/GenBank/DDBJ whole genome shotgun (WGS) entry which is preliminary data.</text>
</comment>
<evidence type="ECO:0008006" key="5">
    <source>
        <dbReference type="Google" id="ProtNLM"/>
    </source>
</evidence>
<dbReference type="OrthoDB" id="6431331at2759"/>
<evidence type="ECO:0000256" key="1">
    <source>
        <dbReference type="SAM" id="MobiDB-lite"/>
    </source>
</evidence>
<evidence type="ECO:0000313" key="4">
    <source>
        <dbReference type="Proteomes" id="UP000237144"/>
    </source>
</evidence>